<dbReference type="EMBL" id="HBUF01475659">
    <property type="protein sequence ID" value="CAG6744789.1"/>
    <property type="molecule type" value="Transcribed_RNA"/>
</dbReference>
<organism evidence="1">
    <name type="scientific">Cacopsylla melanoneura</name>
    <dbReference type="NCBI Taxonomy" id="428564"/>
    <lineage>
        <taxon>Eukaryota</taxon>
        <taxon>Metazoa</taxon>
        <taxon>Ecdysozoa</taxon>
        <taxon>Arthropoda</taxon>
        <taxon>Hexapoda</taxon>
        <taxon>Insecta</taxon>
        <taxon>Pterygota</taxon>
        <taxon>Neoptera</taxon>
        <taxon>Paraneoptera</taxon>
        <taxon>Hemiptera</taxon>
        <taxon>Sternorrhyncha</taxon>
        <taxon>Psylloidea</taxon>
        <taxon>Psyllidae</taxon>
        <taxon>Psyllinae</taxon>
        <taxon>Cacopsylla</taxon>
    </lineage>
</organism>
<evidence type="ECO:0000313" key="1">
    <source>
        <dbReference type="EMBL" id="CAG6744789.1"/>
    </source>
</evidence>
<reference evidence="1" key="1">
    <citation type="submission" date="2021-05" db="EMBL/GenBank/DDBJ databases">
        <authorList>
            <person name="Alioto T."/>
            <person name="Alioto T."/>
            <person name="Gomez Garrido J."/>
        </authorList>
    </citation>
    <scope>NUCLEOTIDE SEQUENCE</scope>
</reference>
<protein>
    <submittedName>
        <fullName evidence="1">Uncharacterized protein</fullName>
    </submittedName>
</protein>
<name>A0A8D8ZD67_9HEMI</name>
<proteinExistence type="predicted"/>
<sequence>MNRTAGMRPHGRMRARQHLVCGQIRTICEQCSEIVGLSLRRMSFSATVSKTPGPQEAYSAVCLLLSSPFSSRMRPIILTCGAQTLWTPPVWCKHATSTSNCSGSG</sequence>
<accession>A0A8D8ZD67</accession>
<dbReference type="AlphaFoldDB" id="A0A8D8ZD67"/>